<dbReference type="GO" id="GO:0008235">
    <property type="term" value="F:metalloexopeptidase activity"/>
    <property type="evidence" value="ECO:0007669"/>
    <property type="project" value="InterPro"/>
</dbReference>
<sequence>MHTTHHLLTRKKFRVLAAGAATSALLSVALTPPALAATATDTQALRDAVSAGAIVDHLEQLQAIAEANDGNRTAGSSGHEASAEYIESQLRAAGYTPQRQYFDYVKFNLTGEAFERLTPTPRTYTADEFAAMSYSGFGDVSGTVTAVDINLSGDRASTSGCEAADFAGFTAGNIALIQRGTCPFNTKAVNAQAAGASAVIIFNQGDADDRLDRVDGTLGAPTAGNPEVTIPTVGTSFAVGEELAGLPGATARVMVSGDTEPIKTFNVLADTTGRTDRTVLVGAHLDSVAEGPGINDNGSGSATILETALQFSKLGITPENRVRFAWWSGEEDGLIGSDYYVAQLSKADLKNHALNLNFDMVASPNPVRFVYDGDGKQLGTAGPNGSAQIEKTFLDYFASQGLATEPTEFDGRSDYFGFIENGIPAGGLFTGAEEIKTAEQAAVYGGTAGVAYDPCYHQACDDIDNINTAVLEQMADAVAHATLTFAMTQSAVNGTANGKGGKLSMEFRGSKAVR</sequence>
<dbReference type="Pfam" id="PF04389">
    <property type="entry name" value="Peptidase_M28"/>
    <property type="match status" value="1"/>
</dbReference>
<dbReference type="GO" id="GO:0006508">
    <property type="term" value="P:proteolysis"/>
    <property type="evidence" value="ECO:0007669"/>
    <property type="project" value="InterPro"/>
</dbReference>
<dbReference type="Gene3D" id="3.40.630.10">
    <property type="entry name" value="Zn peptidases"/>
    <property type="match status" value="2"/>
</dbReference>
<evidence type="ECO:0000259" key="2">
    <source>
        <dbReference type="Pfam" id="PF02225"/>
    </source>
</evidence>
<dbReference type="InterPro" id="IPR045175">
    <property type="entry name" value="M28_fam"/>
</dbReference>
<feature type="domain" description="Peptidase M28" evidence="3">
    <location>
        <begin position="266"/>
        <end position="481"/>
    </location>
</feature>
<dbReference type="InterPro" id="IPR006311">
    <property type="entry name" value="TAT_signal"/>
</dbReference>
<dbReference type="SUPFAM" id="SSF53187">
    <property type="entry name" value="Zn-dependent exopeptidases"/>
    <property type="match status" value="1"/>
</dbReference>
<feature type="domain" description="PA" evidence="2">
    <location>
        <begin position="151"/>
        <end position="243"/>
    </location>
</feature>
<dbReference type="InterPro" id="IPR046450">
    <property type="entry name" value="PA_dom_sf"/>
</dbReference>
<gene>
    <name evidence="4" type="ORF">NL394_16745</name>
</gene>
<proteinExistence type="predicted"/>
<keyword evidence="5" id="KW-1185">Reference proteome</keyword>
<dbReference type="PROSITE" id="PS51318">
    <property type="entry name" value="TAT"/>
    <property type="match status" value="1"/>
</dbReference>
<dbReference type="Proteomes" id="UP001163293">
    <property type="component" value="Chromosome"/>
</dbReference>
<protein>
    <submittedName>
        <fullName evidence="4">M28 family peptidase</fullName>
    </submittedName>
</protein>
<reference evidence="4" key="1">
    <citation type="submission" date="2022-07" db="EMBL/GenBank/DDBJ databases">
        <authorList>
            <person name="Wu T."/>
        </authorList>
    </citation>
    <scope>NUCLEOTIDE SEQUENCE</scope>
    <source>
        <strain evidence="4">SD-1</strain>
    </source>
</reference>
<dbReference type="EMBL" id="CP101185">
    <property type="protein sequence ID" value="UYV96682.1"/>
    <property type="molecule type" value="Genomic_DNA"/>
</dbReference>
<accession>A0AAX3EHQ0</accession>
<keyword evidence="1" id="KW-0732">Signal</keyword>
<dbReference type="Pfam" id="PF02225">
    <property type="entry name" value="PA"/>
    <property type="match status" value="1"/>
</dbReference>
<name>A0AAX3EHQ0_PAEUR</name>
<evidence type="ECO:0000313" key="5">
    <source>
        <dbReference type="Proteomes" id="UP001163293"/>
    </source>
</evidence>
<dbReference type="Gene3D" id="3.50.30.30">
    <property type="match status" value="1"/>
</dbReference>
<dbReference type="InterPro" id="IPR007484">
    <property type="entry name" value="Peptidase_M28"/>
</dbReference>
<evidence type="ECO:0000256" key="1">
    <source>
        <dbReference type="SAM" id="SignalP"/>
    </source>
</evidence>
<organism evidence="4 5">
    <name type="scientific">Paenarthrobacter ureafaciens</name>
    <dbReference type="NCBI Taxonomy" id="37931"/>
    <lineage>
        <taxon>Bacteria</taxon>
        <taxon>Bacillati</taxon>
        <taxon>Actinomycetota</taxon>
        <taxon>Actinomycetes</taxon>
        <taxon>Micrococcales</taxon>
        <taxon>Micrococcaceae</taxon>
        <taxon>Paenarthrobacter</taxon>
    </lineage>
</organism>
<evidence type="ECO:0000259" key="3">
    <source>
        <dbReference type="Pfam" id="PF04389"/>
    </source>
</evidence>
<feature type="signal peptide" evidence="1">
    <location>
        <begin position="1"/>
        <end position="36"/>
    </location>
</feature>
<evidence type="ECO:0000313" key="4">
    <source>
        <dbReference type="EMBL" id="UYV96682.1"/>
    </source>
</evidence>
<dbReference type="RefSeq" id="WP_069695846.1">
    <property type="nucleotide sequence ID" value="NZ_CP043010.1"/>
</dbReference>
<dbReference type="PANTHER" id="PTHR12147:SF26">
    <property type="entry name" value="PEPTIDASE M28 DOMAIN-CONTAINING PROTEIN"/>
    <property type="match status" value="1"/>
</dbReference>
<feature type="chain" id="PRO_5043735416" evidence="1">
    <location>
        <begin position="37"/>
        <end position="514"/>
    </location>
</feature>
<dbReference type="AlphaFoldDB" id="A0AAX3EHQ0"/>
<dbReference type="InterPro" id="IPR003137">
    <property type="entry name" value="PA_domain"/>
</dbReference>
<dbReference type="PANTHER" id="PTHR12147">
    <property type="entry name" value="METALLOPEPTIDASE M28 FAMILY MEMBER"/>
    <property type="match status" value="1"/>
</dbReference>
<dbReference type="SUPFAM" id="SSF52025">
    <property type="entry name" value="PA domain"/>
    <property type="match status" value="1"/>
</dbReference>